<sequence>MKVSPFSYYVLIFSIGFRLFLLSSQISLPSLLLKTIGFYRKRSLKRIQNPIEIDLARGFKTQFCRSSATRPKPKAKHRSISQEDSKPNSVAPPQHAPNPKHSRIDLSVSSKPSSSSMVFGT</sequence>
<evidence type="ECO:0000313" key="4">
    <source>
        <dbReference type="Proteomes" id="UP000238479"/>
    </source>
</evidence>
<evidence type="ECO:0000256" key="1">
    <source>
        <dbReference type="SAM" id="MobiDB-lite"/>
    </source>
</evidence>
<evidence type="ECO:0000313" key="3">
    <source>
        <dbReference type="EMBL" id="PRQ44388.1"/>
    </source>
</evidence>
<dbReference type="Gramene" id="PRQ44388">
    <property type="protein sequence ID" value="PRQ44388"/>
    <property type="gene ID" value="RchiOBHm_Chr3g0478711"/>
</dbReference>
<dbReference type="EMBL" id="PDCK01000041">
    <property type="protein sequence ID" value="PRQ44388.1"/>
    <property type="molecule type" value="Genomic_DNA"/>
</dbReference>
<accession>A0A2P6RD73</accession>
<keyword evidence="2" id="KW-0812">Transmembrane</keyword>
<gene>
    <name evidence="3" type="ORF">RchiOBHm_Chr3g0478711</name>
</gene>
<protein>
    <submittedName>
        <fullName evidence="3">Uncharacterized protein</fullName>
    </submittedName>
</protein>
<dbReference type="Proteomes" id="UP000238479">
    <property type="component" value="Chromosome 3"/>
</dbReference>
<name>A0A2P6RD73_ROSCH</name>
<evidence type="ECO:0000256" key="2">
    <source>
        <dbReference type="SAM" id="Phobius"/>
    </source>
</evidence>
<reference evidence="3 4" key="1">
    <citation type="journal article" date="2018" name="Nat. Genet.">
        <title>The Rosa genome provides new insights in the design of modern roses.</title>
        <authorList>
            <person name="Bendahmane M."/>
        </authorList>
    </citation>
    <scope>NUCLEOTIDE SEQUENCE [LARGE SCALE GENOMIC DNA]</scope>
    <source>
        <strain evidence="4">cv. Old Blush</strain>
    </source>
</reference>
<organism evidence="3 4">
    <name type="scientific">Rosa chinensis</name>
    <name type="common">China rose</name>
    <dbReference type="NCBI Taxonomy" id="74649"/>
    <lineage>
        <taxon>Eukaryota</taxon>
        <taxon>Viridiplantae</taxon>
        <taxon>Streptophyta</taxon>
        <taxon>Embryophyta</taxon>
        <taxon>Tracheophyta</taxon>
        <taxon>Spermatophyta</taxon>
        <taxon>Magnoliopsida</taxon>
        <taxon>eudicotyledons</taxon>
        <taxon>Gunneridae</taxon>
        <taxon>Pentapetalae</taxon>
        <taxon>rosids</taxon>
        <taxon>fabids</taxon>
        <taxon>Rosales</taxon>
        <taxon>Rosaceae</taxon>
        <taxon>Rosoideae</taxon>
        <taxon>Rosoideae incertae sedis</taxon>
        <taxon>Rosa</taxon>
    </lineage>
</organism>
<comment type="caution">
    <text evidence="3">The sequence shown here is derived from an EMBL/GenBank/DDBJ whole genome shotgun (WGS) entry which is preliminary data.</text>
</comment>
<keyword evidence="2" id="KW-1133">Transmembrane helix</keyword>
<keyword evidence="2" id="KW-0472">Membrane</keyword>
<feature type="region of interest" description="Disordered" evidence="1">
    <location>
        <begin position="66"/>
        <end position="121"/>
    </location>
</feature>
<dbReference type="AlphaFoldDB" id="A0A2P6RD73"/>
<keyword evidence="4" id="KW-1185">Reference proteome</keyword>
<proteinExistence type="predicted"/>
<feature type="transmembrane region" description="Helical" evidence="2">
    <location>
        <begin position="6"/>
        <end position="33"/>
    </location>
</feature>
<feature type="compositionally biased region" description="Low complexity" evidence="1">
    <location>
        <begin position="107"/>
        <end position="121"/>
    </location>
</feature>